<dbReference type="InParanoid" id="C1FDC2"/>
<feature type="region of interest" description="Disordered" evidence="1">
    <location>
        <begin position="88"/>
        <end position="108"/>
    </location>
</feature>
<dbReference type="Proteomes" id="UP000002009">
    <property type="component" value="Chromosome 1"/>
</dbReference>
<evidence type="ECO:0008006" key="4">
    <source>
        <dbReference type="Google" id="ProtNLM"/>
    </source>
</evidence>
<dbReference type="GeneID" id="8250425"/>
<dbReference type="OMA" id="ESELRWC"/>
<reference evidence="2 3" key="1">
    <citation type="journal article" date="2009" name="Science">
        <title>Green evolution and dynamic adaptations revealed by genomes of the marine picoeukaryotes Micromonas.</title>
        <authorList>
            <person name="Worden A.Z."/>
            <person name="Lee J.H."/>
            <person name="Mock T."/>
            <person name="Rouze P."/>
            <person name="Simmons M.P."/>
            <person name="Aerts A.L."/>
            <person name="Allen A.E."/>
            <person name="Cuvelier M.L."/>
            <person name="Derelle E."/>
            <person name="Everett M.V."/>
            <person name="Foulon E."/>
            <person name="Grimwood J."/>
            <person name="Gundlach H."/>
            <person name="Henrissat B."/>
            <person name="Napoli C."/>
            <person name="McDonald S.M."/>
            <person name="Parker M.S."/>
            <person name="Rombauts S."/>
            <person name="Salamov A."/>
            <person name="Von Dassow P."/>
            <person name="Badger J.H."/>
            <person name="Coutinho P.M."/>
            <person name="Demir E."/>
            <person name="Dubchak I."/>
            <person name="Gentemann C."/>
            <person name="Eikrem W."/>
            <person name="Gready J.E."/>
            <person name="John U."/>
            <person name="Lanier W."/>
            <person name="Lindquist E.A."/>
            <person name="Lucas S."/>
            <person name="Mayer K.F."/>
            <person name="Moreau H."/>
            <person name="Not F."/>
            <person name="Otillar R."/>
            <person name="Panaud O."/>
            <person name="Pangilinan J."/>
            <person name="Paulsen I."/>
            <person name="Piegu B."/>
            <person name="Poliakov A."/>
            <person name="Robbens S."/>
            <person name="Schmutz J."/>
            <person name="Toulza E."/>
            <person name="Wyss T."/>
            <person name="Zelensky A."/>
            <person name="Zhou K."/>
            <person name="Armbrust E.V."/>
            <person name="Bhattacharya D."/>
            <person name="Goodenough U.W."/>
            <person name="Van de Peer Y."/>
            <person name="Grigoriev I.V."/>
        </authorList>
    </citation>
    <scope>NUCLEOTIDE SEQUENCE [LARGE SCALE GENOMIC DNA]</scope>
    <source>
        <strain evidence="3">RCC299 / NOUM17</strain>
    </source>
</reference>
<gene>
    <name evidence="2" type="primary">HYP13</name>
    <name evidence="2" type="ORF">MICPUN_113956</name>
</gene>
<dbReference type="EMBL" id="CP001574">
    <property type="protein sequence ID" value="ACO68761.1"/>
    <property type="molecule type" value="Genomic_DNA"/>
</dbReference>
<protein>
    <recommendedName>
        <fullName evidence="4">EF-hand domain-containing protein</fullName>
    </recommendedName>
</protein>
<accession>C1FDC2</accession>
<name>C1FDC2_MICCC</name>
<evidence type="ECO:0000256" key="1">
    <source>
        <dbReference type="SAM" id="MobiDB-lite"/>
    </source>
</evidence>
<proteinExistence type="predicted"/>
<dbReference type="AlphaFoldDB" id="C1FDC2"/>
<keyword evidence="3" id="KW-1185">Reference proteome</keyword>
<organism evidence="2 3">
    <name type="scientific">Micromonas commoda (strain RCC299 / NOUM17 / CCMP2709)</name>
    <name type="common">Picoplanktonic green alga</name>
    <dbReference type="NCBI Taxonomy" id="296587"/>
    <lineage>
        <taxon>Eukaryota</taxon>
        <taxon>Viridiplantae</taxon>
        <taxon>Chlorophyta</taxon>
        <taxon>Mamiellophyceae</taxon>
        <taxon>Mamiellales</taxon>
        <taxon>Mamiellaceae</taxon>
        <taxon>Micromonas</taxon>
    </lineage>
</organism>
<sequence length="676" mass="74842">MSNSVHAGEGPSHLELSSTEIHVFVLLREALKNRCWPAREGELAQDGNPERQRRCCVDAYQLMAEAANGEGRAAWILASENWKMRHSVQPDSVVPGNPPRRSYFDDGSGSYREKKVTGEVRLNSVQARTILQLVADPEFLAVSEGALYWFPDQIVNIDFLAGMRRITQQDTKALIPGAHALTLGAVNEFMARWDSANFLHTVEGSMRALDFLTFVRLASRGTGHSMHSVVPINPDRTTVDYTNIYPKRSTSAVPHATKQQATSVREELRKVARRATHDRETIVLIDSLRQEYSSWVACNPSAAGGGECDPSFRAEFVFGRQSVMGRLAPAPSLALCLAAVDETLSGYVSPIGARLALAHFGLFLTARETFMIGYALRSILGSSSSMSRWAIVDILDLFNASALPDGFDGRVAVRRWLDSAKETVSKYLEDGESGFDNRELLRFLPIGSKEVLAAIQSVVHASLTRYRQLARFCCILGEHNEDCSGCDRDAATISLSNLKYAVKLIGNHPSSFLRQQRLNTLADLFIAPLTDSTKGRSSEKRLYWHKLLRRCSPLHALLAFERSHDTGAGGVDADEPKFDKDAEAVCSSFASWIYDKGFVALCREFEKRDTDKTGSLKSDEFKTAAIAAGYGSELFSAEPMRWVIAACHHHAQEKCISYAKYLAIILLGLEKIVGYF</sequence>
<dbReference type="KEGG" id="mis:MICPUN_113956"/>
<dbReference type="RefSeq" id="XP_002507503.1">
    <property type="nucleotide sequence ID" value="XM_002507457.1"/>
</dbReference>
<evidence type="ECO:0000313" key="2">
    <source>
        <dbReference type="EMBL" id="ACO68761.1"/>
    </source>
</evidence>
<evidence type="ECO:0000313" key="3">
    <source>
        <dbReference type="Proteomes" id="UP000002009"/>
    </source>
</evidence>